<sequence length="161" mass="17871">MKEEAVYLVARGKRLETVVVVRVPDRRTRPSGTGQAHWRGDTGDGTWAKADVSLATPPRSTHTHTHTRTYTLSHNDGEKRTVAPNIRHSHMPQSTQELVTCEAGLGFTSNNIRIPDPFIIDPFKSTSTNGTFHESMGRTQSGNLIKFNTCVCVCVCVKLWP</sequence>
<keyword evidence="2" id="KW-1185">Reference proteome</keyword>
<accession>A0A448XNB7</accession>
<dbReference type="EMBL" id="CAAALY010266904">
    <property type="protein sequence ID" value="VEL40890.1"/>
    <property type="molecule type" value="Genomic_DNA"/>
</dbReference>
<reference evidence="1" key="1">
    <citation type="submission" date="2018-11" db="EMBL/GenBank/DDBJ databases">
        <authorList>
            <consortium name="Pathogen Informatics"/>
        </authorList>
    </citation>
    <scope>NUCLEOTIDE SEQUENCE</scope>
</reference>
<dbReference type="Proteomes" id="UP000784294">
    <property type="component" value="Unassembled WGS sequence"/>
</dbReference>
<protein>
    <submittedName>
        <fullName evidence="1">Uncharacterized protein</fullName>
    </submittedName>
</protein>
<name>A0A448XNB7_9PLAT</name>
<organism evidence="1 2">
    <name type="scientific">Protopolystoma xenopodis</name>
    <dbReference type="NCBI Taxonomy" id="117903"/>
    <lineage>
        <taxon>Eukaryota</taxon>
        <taxon>Metazoa</taxon>
        <taxon>Spiralia</taxon>
        <taxon>Lophotrochozoa</taxon>
        <taxon>Platyhelminthes</taxon>
        <taxon>Monogenea</taxon>
        <taxon>Polyopisthocotylea</taxon>
        <taxon>Polystomatidea</taxon>
        <taxon>Polystomatidae</taxon>
        <taxon>Protopolystoma</taxon>
    </lineage>
</organism>
<proteinExistence type="predicted"/>
<gene>
    <name evidence="1" type="ORF">PXEA_LOCUS34330</name>
</gene>
<evidence type="ECO:0000313" key="1">
    <source>
        <dbReference type="EMBL" id="VEL40890.1"/>
    </source>
</evidence>
<comment type="caution">
    <text evidence="1">The sequence shown here is derived from an EMBL/GenBank/DDBJ whole genome shotgun (WGS) entry which is preliminary data.</text>
</comment>
<dbReference type="AlphaFoldDB" id="A0A448XNB7"/>
<evidence type="ECO:0000313" key="2">
    <source>
        <dbReference type="Proteomes" id="UP000784294"/>
    </source>
</evidence>